<dbReference type="Pfam" id="PF14905">
    <property type="entry name" value="OMP_b-brl_3"/>
    <property type="match status" value="1"/>
</dbReference>
<feature type="domain" description="Outer membrane protein beta-barrel" evidence="2">
    <location>
        <begin position="2"/>
        <end position="59"/>
    </location>
</feature>
<evidence type="ECO:0000313" key="4">
    <source>
        <dbReference type="Proteomes" id="UP000059542"/>
    </source>
</evidence>
<dbReference type="KEGG" id="hyg:AUC43_01040"/>
<keyword evidence="4" id="KW-1185">Reference proteome</keyword>
<protein>
    <recommendedName>
        <fullName evidence="2">Outer membrane protein beta-barrel domain-containing protein</fullName>
    </recommendedName>
</protein>
<dbReference type="EMBL" id="CP013909">
    <property type="protein sequence ID" value="ALW83811.1"/>
    <property type="molecule type" value="Genomic_DNA"/>
</dbReference>
<dbReference type="RefSeq" id="WP_068188681.1">
    <property type="nucleotide sequence ID" value="NZ_CP013909.1"/>
</dbReference>
<accession>A0A0U3STD4</accession>
<dbReference type="STRING" id="1411621.AUC43_01040"/>
<dbReference type="Proteomes" id="UP000059542">
    <property type="component" value="Chromosome"/>
</dbReference>
<proteinExistence type="predicted"/>
<evidence type="ECO:0000313" key="3">
    <source>
        <dbReference type="EMBL" id="ALW83811.1"/>
    </source>
</evidence>
<name>A0A0U3STD4_9BACT</name>
<evidence type="ECO:0000259" key="2">
    <source>
        <dbReference type="Pfam" id="PF14905"/>
    </source>
</evidence>
<organism evidence="3 4">
    <name type="scientific">Hymenobacter sedentarius</name>
    <dbReference type="NCBI Taxonomy" id="1411621"/>
    <lineage>
        <taxon>Bacteria</taxon>
        <taxon>Pseudomonadati</taxon>
        <taxon>Bacteroidota</taxon>
        <taxon>Cytophagia</taxon>
        <taxon>Cytophagales</taxon>
        <taxon>Hymenobacteraceae</taxon>
        <taxon>Hymenobacter</taxon>
    </lineage>
</organism>
<reference evidence="3 4" key="1">
    <citation type="submission" date="2015-12" db="EMBL/GenBank/DDBJ databases">
        <authorList>
            <person name="Shamseldin A."/>
            <person name="Moawad H."/>
            <person name="Abd El-Rahim W.M."/>
            <person name="Sadowsky M.J."/>
        </authorList>
    </citation>
    <scope>NUCLEOTIDE SEQUENCE [LARGE SCALE GENOMIC DNA]</scope>
    <source>
        <strain evidence="3 4">DG5B</strain>
    </source>
</reference>
<feature type="region of interest" description="Disordered" evidence="1">
    <location>
        <begin position="65"/>
        <end position="92"/>
    </location>
</feature>
<evidence type="ECO:0000256" key="1">
    <source>
        <dbReference type="SAM" id="MobiDB-lite"/>
    </source>
</evidence>
<dbReference type="AlphaFoldDB" id="A0A0U3STD4"/>
<dbReference type="InterPro" id="IPR041700">
    <property type="entry name" value="OMP_b-brl_3"/>
</dbReference>
<sequence length="92" mass="10215">MYSLGLRKDLWKGKGDLTLNADNPFSSYVKLTNDFDTGQSVSTNTTYVYNRGVRAAFSYRFGKLENKPSRPKRSIRNDDQKAGDSGNGQGGN</sequence>
<gene>
    <name evidence="3" type="ORF">AUC43_01040</name>
</gene>
<dbReference type="OrthoDB" id="938493at68336"/>